<name>A0A158P546_TETUR</name>
<organism evidence="2 3">
    <name type="scientific">Tetranychus urticae</name>
    <name type="common">Two-spotted spider mite</name>
    <dbReference type="NCBI Taxonomy" id="32264"/>
    <lineage>
        <taxon>Eukaryota</taxon>
        <taxon>Metazoa</taxon>
        <taxon>Ecdysozoa</taxon>
        <taxon>Arthropoda</taxon>
        <taxon>Chelicerata</taxon>
        <taxon>Arachnida</taxon>
        <taxon>Acari</taxon>
        <taxon>Acariformes</taxon>
        <taxon>Trombidiformes</taxon>
        <taxon>Prostigmata</taxon>
        <taxon>Eleutherengona</taxon>
        <taxon>Raphignathae</taxon>
        <taxon>Tetranychoidea</taxon>
        <taxon>Tetranychidae</taxon>
        <taxon>Tetranychus</taxon>
    </lineage>
</organism>
<accession>A0A158P546</accession>
<dbReference type="AlphaFoldDB" id="A0A158P546"/>
<keyword evidence="3" id="KW-1185">Reference proteome</keyword>
<dbReference type="Proteomes" id="UP000015104">
    <property type="component" value="Unassembled WGS sequence"/>
</dbReference>
<keyword evidence="1" id="KW-0812">Transmembrane</keyword>
<evidence type="ECO:0000256" key="1">
    <source>
        <dbReference type="SAM" id="Phobius"/>
    </source>
</evidence>
<keyword evidence="1" id="KW-1133">Transmembrane helix</keyword>
<reference evidence="3" key="1">
    <citation type="submission" date="2011-08" db="EMBL/GenBank/DDBJ databases">
        <authorList>
            <person name="Rombauts S."/>
        </authorList>
    </citation>
    <scope>NUCLEOTIDE SEQUENCE</scope>
    <source>
        <strain evidence="3">London</strain>
    </source>
</reference>
<sequence>MYGLYSDCIWSDSNCKYEDQPKNKAILTVNNCFKIINISPLIFNFSSSAIITIELDKPLNFTTMQEYLLVIQAGDNRCTNITMNGAFINCSMSLTKSGEFNIDVSLRSDRYADTSIISAVSTEKVQILAPEAPDNIEMDVSFTVILILFLWLIINLFAFIVYFRKCNKKQSNRFKKVSRPRKVKQFVGTRNVKKFIKFFEPKKQIDLSAITRVKAQIASSTMSTLDDSTITNEPLRKRGSLWRTMRSAPRRMYQRRKLFSPKRK</sequence>
<evidence type="ECO:0000313" key="2">
    <source>
        <dbReference type="EnsemblMetazoa" id="tetur141g00010.1"/>
    </source>
</evidence>
<keyword evidence="1" id="KW-0472">Membrane</keyword>
<reference evidence="2" key="2">
    <citation type="submission" date="2016-04" db="UniProtKB">
        <authorList>
            <consortium name="EnsemblMetazoa"/>
        </authorList>
    </citation>
    <scope>IDENTIFICATION</scope>
</reference>
<protein>
    <submittedName>
        <fullName evidence="2">Uncharacterized protein</fullName>
    </submittedName>
</protein>
<feature type="transmembrane region" description="Helical" evidence="1">
    <location>
        <begin position="140"/>
        <end position="163"/>
    </location>
</feature>
<evidence type="ECO:0000313" key="3">
    <source>
        <dbReference type="Proteomes" id="UP000015104"/>
    </source>
</evidence>
<proteinExistence type="predicted"/>
<dbReference type="EMBL" id="CAEY01000180">
    <property type="status" value="NOT_ANNOTATED_CDS"/>
    <property type="molecule type" value="Genomic_DNA"/>
</dbReference>
<dbReference type="EnsemblMetazoa" id="tetur141g00010.1">
    <property type="protein sequence ID" value="tetur141g00010.1"/>
    <property type="gene ID" value="tetur141g00010"/>
</dbReference>